<dbReference type="InterPro" id="IPR027039">
    <property type="entry name" value="Crtac1"/>
</dbReference>
<dbReference type="Pfam" id="PF13517">
    <property type="entry name" value="FG-GAP_3"/>
    <property type="match status" value="6"/>
</dbReference>
<evidence type="ECO:0000313" key="4">
    <source>
        <dbReference type="Proteomes" id="UP001595818"/>
    </source>
</evidence>
<sequence>MKNRIFGGLILGALILTVGDRSVLAQGFEQISPKKSGIKFQNNLKESRSANILTYEYFYNGGGVAIGDINNDGLDDIYFTGNMVANRLYLNQGDFKFKDITKQAGVEGRDAWTTGVTMVDINGDGFLDIYVCYSGKGDPDQRRNQLFINQGDGTFKDEAAAYGLDDPSNSIHALFFDYDRDGDLDMYLLNHNTNVINEIEFDAKRRDRNKYAGDKLFRNDGGKFTDVSEKTGIKGNSMGFGLGVAVSDLNGDGYPDIYISNDYIEPDYLYINNGDGTFSEQLTDYLQHISYFSMGSDISDINNDGLPDIYTLDMLPEDNNRQKLLYGPENYEQYALMVMKGFYHQNMRNMLHLNLGNGLFSEIGQLAGVSNTDWSWAAFFADFDNDGWKDLFVTNGYYRDYTNRDFLKYKGDYYFSKARAKETADTLHLVTSMTSTPVHNYIFKNQGGINFENKTTEWGFSEPGFSNGAAFADLDNDGSIDLVVNHLNGNAGIYRNKLVPDGAAANFLQVELKGGGLNTFGVGAKIYAYSGGDMQFFEQQPSRGFQSSVSPRIHIGLGNKPHVDSLKVIWPGGDRQVLQHIQANTRITVKEEDALPSPGENEEIPEPLFTQIVSPIGYEHEEPGYNDFKRQPLLYHMLSPSGPAMAVGDVNKNGFPDLYVGGTQGKPGKLYFQVSTGQFLESQGLDLSQDELSADTDALFFDANGDGWQDLYIVSGGYHDYEKGDDALQDRLYMNRGGGNFIKADDALPEIKTSGSCVRVADFDGDGHLDLFIGGRVVPGEYPSKPSSYLLQNDGTGKFKDVTAAYLAEIEGSGMVTDAQWLDINGDGWQDLVVVGEFMPIQVLLNKEGKGFENATHQYFDRPMSGMWSRIAVGDFDNDGDLDFIIGNFGLNSQFKASDDEPITMMFADFDNNGSVDPILCQYILGVSYPFLSRDELLDQMYGMRSKFTDYAAFADAKLEDILTKEQIESATTLEVNELRTLYLENRGNRLIPHELPMEAQFAPIYAIAVIDHNDDGNLDFILAGNQNTTRLRLGVIDANFGQLYEGDGNGNFKYVEQKITGLNFIGDVKSLQPIKLSYLEVLLVGINNLGIEAYLLNRSMGKNNLRKLTKQHQ</sequence>
<gene>
    <name evidence="3" type="ORF">ACFPFU_18755</name>
</gene>
<dbReference type="RefSeq" id="WP_377066916.1">
    <property type="nucleotide sequence ID" value="NZ_JBHSJJ010000012.1"/>
</dbReference>
<evidence type="ECO:0000256" key="1">
    <source>
        <dbReference type="ARBA" id="ARBA00022729"/>
    </source>
</evidence>
<name>A0ABV9T4W1_9BACT</name>
<keyword evidence="1" id="KW-0732">Signal</keyword>
<dbReference type="SUPFAM" id="SSF69318">
    <property type="entry name" value="Integrin alpha N-terminal domain"/>
    <property type="match status" value="3"/>
</dbReference>
<dbReference type="InterPro" id="IPR011519">
    <property type="entry name" value="UnbV_ASPIC"/>
</dbReference>
<proteinExistence type="predicted"/>
<dbReference type="Pfam" id="PF07593">
    <property type="entry name" value="UnbV_ASPIC"/>
    <property type="match status" value="1"/>
</dbReference>
<keyword evidence="4" id="KW-1185">Reference proteome</keyword>
<comment type="caution">
    <text evidence="3">The sequence shown here is derived from an EMBL/GenBank/DDBJ whole genome shotgun (WGS) entry which is preliminary data.</text>
</comment>
<dbReference type="InterPro" id="IPR013517">
    <property type="entry name" value="FG-GAP"/>
</dbReference>
<accession>A0ABV9T4W1</accession>
<dbReference type="EMBL" id="JBHSJJ010000012">
    <property type="protein sequence ID" value="MFC4873750.1"/>
    <property type="molecule type" value="Genomic_DNA"/>
</dbReference>
<dbReference type="PANTHER" id="PTHR16026">
    <property type="entry name" value="CARTILAGE ACIDIC PROTEIN 1"/>
    <property type="match status" value="1"/>
</dbReference>
<evidence type="ECO:0000259" key="2">
    <source>
        <dbReference type="Pfam" id="PF07593"/>
    </source>
</evidence>
<protein>
    <submittedName>
        <fullName evidence="3">VCBS repeat-containing protein</fullName>
    </submittedName>
</protein>
<organism evidence="3 4">
    <name type="scientific">Negadavirga shengliensis</name>
    <dbReference type="NCBI Taxonomy" id="1389218"/>
    <lineage>
        <taxon>Bacteria</taxon>
        <taxon>Pseudomonadati</taxon>
        <taxon>Bacteroidota</taxon>
        <taxon>Cytophagia</taxon>
        <taxon>Cytophagales</taxon>
        <taxon>Cyclobacteriaceae</taxon>
        <taxon>Negadavirga</taxon>
    </lineage>
</organism>
<dbReference type="Gene3D" id="2.130.10.130">
    <property type="entry name" value="Integrin alpha, N-terminal"/>
    <property type="match status" value="4"/>
</dbReference>
<dbReference type="PANTHER" id="PTHR16026:SF0">
    <property type="entry name" value="CARTILAGE ACIDIC PROTEIN 1"/>
    <property type="match status" value="1"/>
</dbReference>
<reference evidence="4" key="1">
    <citation type="journal article" date="2019" name="Int. J. Syst. Evol. Microbiol.">
        <title>The Global Catalogue of Microorganisms (GCM) 10K type strain sequencing project: providing services to taxonomists for standard genome sequencing and annotation.</title>
        <authorList>
            <consortium name="The Broad Institute Genomics Platform"/>
            <consortium name="The Broad Institute Genome Sequencing Center for Infectious Disease"/>
            <person name="Wu L."/>
            <person name="Ma J."/>
        </authorList>
    </citation>
    <scope>NUCLEOTIDE SEQUENCE [LARGE SCALE GENOMIC DNA]</scope>
    <source>
        <strain evidence="4">CGMCC 4.7466</strain>
    </source>
</reference>
<dbReference type="Proteomes" id="UP001595818">
    <property type="component" value="Unassembled WGS sequence"/>
</dbReference>
<feature type="domain" description="ASPIC/UnbV" evidence="2">
    <location>
        <begin position="521"/>
        <end position="588"/>
    </location>
</feature>
<evidence type="ECO:0000313" key="3">
    <source>
        <dbReference type="EMBL" id="MFC4873750.1"/>
    </source>
</evidence>
<dbReference type="InterPro" id="IPR028994">
    <property type="entry name" value="Integrin_alpha_N"/>
</dbReference>